<dbReference type="AlphaFoldDB" id="A7I457"/>
<reference evidence="2" key="1">
    <citation type="submission" date="2007-07" db="EMBL/GenBank/DDBJ databases">
        <title>Complete genome sequence of Campylobacter hominis ATCC BAA-381, a commensal isolated from the human gastrointestinal tract.</title>
        <authorList>
            <person name="Fouts D.E."/>
            <person name="Mongodin E.F."/>
            <person name="Puiu D."/>
            <person name="Sebastian Y."/>
            <person name="Miller W.G."/>
            <person name="Mandrell R.E."/>
            <person name="Nelson K.E."/>
        </authorList>
    </citation>
    <scope>NUCLEOTIDE SEQUENCE [LARGE SCALE GENOMIC DNA]</scope>
    <source>
        <strain evidence="2">ATCC BAA-381 / LMG 19568 / NCTC 13146 / CH001A</strain>
    </source>
</reference>
<gene>
    <name evidence="1" type="ordered locus">CHAB381_1788</name>
</gene>
<dbReference type="EMBL" id="CP000776">
    <property type="protein sequence ID" value="ABS51638.1"/>
    <property type="molecule type" value="Genomic_DNA"/>
</dbReference>
<dbReference type="STRING" id="360107.CHAB381_1788"/>
<dbReference type="KEGG" id="cha:CHAB381_1788"/>
<dbReference type="HOGENOM" id="CLU_3341549_0_0_7"/>
<proteinExistence type="predicted"/>
<protein>
    <submittedName>
        <fullName evidence="1">Uncharacterized protein</fullName>
    </submittedName>
</protein>
<dbReference type="Proteomes" id="UP000002407">
    <property type="component" value="Chromosome"/>
</dbReference>
<sequence>MKKFFLLQINFYPKIILFFHFYKNIYLRNFLIQFNNF</sequence>
<keyword evidence="2" id="KW-1185">Reference proteome</keyword>
<evidence type="ECO:0000313" key="2">
    <source>
        <dbReference type="Proteomes" id="UP000002407"/>
    </source>
</evidence>
<accession>A7I457</accession>
<evidence type="ECO:0000313" key="1">
    <source>
        <dbReference type="EMBL" id="ABS51638.1"/>
    </source>
</evidence>
<name>A7I457_CAMHC</name>
<organism evidence="1 2">
    <name type="scientific">Campylobacter hominis (strain ATCC BAA-381 / DSM 21671 / CCUG 45161 / LMG 19568 / NCTC 13146 / CH001A)</name>
    <dbReference type="NCBI Taxonomy" id="360107"/>
    <lineage>
        <taxon>Bacteria</taxon>
        <taxon>Pseudomonadati</taxon>
        <taxon>Campylobacterota</taxon>
        <taxon>Epsilonproteobacteria</taxon>
        <taxon>Campylobacterales</taxon>
        <taxon>Campylobacteraceae</taxon>
        <taxon>Campylobacter</taxon>
    </lineage>
</organism>